<evidence type="ECO:0000256" key="12">
    <source>
        <dbReference type="SAM" id="MobiDB-lite"/>
    </source>
</evidence>
<evidence type="ECO:0000313" key="14">
    <source>
        <dbReference type="Proteomes" id="UP000093080"/>
    </source>
</evidence>
<comment type="subcellular location">
    <subcellularLocation>
        <location evidence="1">Cytoplasm</location>
    </subcellularLocation>
</comment>
<dbReference type="RefSeq" id="WP_067618178.1">
    <property type="nucleotide sequence ID" value="NZ_MAGO01000006.1"/>
</dbReference>
<feature type="region of interest" description="Disordered" evidence="12">
    <location>
        <begin position="363"/>
        <end position="412"/>
    </location>
</feature>
<accession>A0A1B9F5U3</accession>
<evidence type="ECO:0000256" key="8">
    <source>
        <dbReference type="ARBA" id="ARBA00022932"/>
    </source>
</evidence>
<keyword evidence="14" id="KW-1185">Reference proteome</keyword>
<evidence type="ECO:0000256" key="11">
    <source>
        <dbReference type="ARBA" id="ARBA00033276"/>
    </source>
</evidence>
<feature type="compositionally biased region" description="Basic residues" evidence="12">
    <location>
        <begin position="384"/>
        <end position="401"/>
    </location>
</feature>
<dbReference type="Proteomes" id="UP000093080">
    <property type="component" value="Unassembled WGS sequence"/>
</dbReference>
<dbReference type="GO" id="GO:0006271">
    <property type="term" value="P:DNA strand elongation involved in DNA replication"/>
    <property type="evidence" value="ECO:0007669"/>
    <property type="project" value="TreeGrafter"/>
</dbReference>
<dbReference type="GO" id="GO:0005737">
    <property type="term" value="C:cytoplasm"/>
    <property type="evidence" value="ECO:0007669"/>
    <property type="project" value="UniProtKB-SubCell"/>
</dbReference>
<evidence type="ECO:0000256" key="3">
    <source>
        <dbReference type="ARBA" id="ARBA00021035"/>
    </source>
</evidence>
<dbReference type="AlphaFoldDB" id="A0A1B9F5U3"/>
<evidence type="ECO:0000256" key="9">
    <source>
        <dbReference type="ARBA" id="ARBA00023125"/>
    </source>
</evidence>
<evidence type="ECO:0000256" key="7">
    <source>
        <dbReference type="ARBA" id="ARBA00022705"/>
    </source>
</evidence>
<keyword evidence="4" id="KW-0963">Cytoplasm</keyword>
<evidence type="ECO:0000256" key="4">
    <source>
        <dbReference type="ARBA" id="ARBA00022490"/>
    </source>
</evidence>
<evidence type="ECO:0000256" key="10">
    <source>
        <dbReference type="ARBA" id="ARBA00030988"/>
    </source>
</evidence>
<keyword evidence="9" id="KW-0238">DNA-binding</keyword>
<protein>
    <recommendedName>
        <fullName evidence="3">Beta sliding clamp</fullName>
    </recommendedName>
    <alternativeName>
        <fullName evidence="11">Beta-clamp processivity factor</fullName>
    </alternativeName>
    <alternativeName>
        <fullName evidence="10">DNA polymerase III beta sliding clamp subunit</fullName>
    </alternativeName>
</protein>
<organism evidence="13 14">
    <name type="scientific">Dissulfuribacter thermophilus</name>
    <dbReference type="NCBI Taxonomy" id="1156395"/>
    <lineage>
        <taxon>Bacteria</taxon>
        <taxon>Pseudomonadati</taxon>
        <taxon>Thermodesulfobacteriota</taxon>
        <taxon>Dissulfuribacteria</taxon>
        <taxon>Dissulfuribacterales</taxon>
        <taxon>Dissulfuribacteraceae</taxon>
        <taxon>Dissulfuribacter</taxon>
    </lineage>
</organism>
<keyword evidence="7" id="KW-0235">DNA replication</keyword>
<dbReference type="Gene3D" id="3.70.10.10">
    <property type="match status" value="1"/>
</dbReference>
<dbReference type="OrthoDB" id="8421503at2"/>
<dbReference type="GO" id="GO:0003887">
    <property type="term" value="F:DNA-directed DNA polymerase activity"/>
    <property type="evidence" value="ECO:0007669"/>
    <property type="project" value="UniProtKB-KW"/>
</dbReference>
<comment type="caution">
    <text evidence="13">The sequence shown here is derived from an EMBL/GenBank/DDBJ whole genome shotgun (WGS) entry which is preliminary data.</text>
</comment>
<evidence type="ECO:0000256" key="2">
    <source>
        <dbReference type="ARBA" id="ARBA00010752"/>
    </source>
</evidence>
<dbReference type="EMBL" id="MAGO01000006">
    <property type="protein sequence ID" value="OCC15318.1"/>
    <property type="molecule type" value="Genomic_DNA"/>
</dbReference>
<comment type="similarity">
    <text evidence="2">Belongs to the beta sliding clamp family.</text>
</comment>
<gene>
    <name evidence="13" type="ORF">DBT_1441</name>
</gene>
<dbReference type="PANTHER" id="PTHR30478">
    <property type="entry name" value="DNA POLYMERASE III SUBUNIT BETA"/>
    <property type="match status" value="1"/>
</dbReference>
<evidence type="ECO:0000313" key="13">
    <source>
        <dbReference type="EMBL" id="OCC15318.1"/>
    </source>
</evidence>
<dbReference type="STRING" id="1156395.DBT_1441"/>
<evidence type="ECO:0000256" key="1">
    <source>
        <dbReference type="ARBA" id="ARBA00004496"/>
    </source>
</evidence>
<evidence type="ECO:0000256" key="5">
    <source>
        <dbReference type="ARBA" id="ARBA00022679"/>
    </source>
</evidence>
<keyword evidence="5" id="KW-0808">Transferase</keyword>
<proteinExistence type="inferred from homology"/>
<dbReference type="SUPFAM" id="SSF55979">
    <property type="entry name" value="DNA clamp"/>
    <property type="match status" value="1"/>
</dbReference>
<reference evidence="13 14" key="1">
    <citation type="submission" date="2016-06" db="EMBL/GenBank/DDBJ databases">
        <title>Respiratory ammonification of nitrate coupled to the oxidation of elemental sulfur in deep-sea autotrophic thermophilic bacteria.</title>
        <authorList>
            <person name="Slobodkina G.B."/>
            <person name="Mardanov A.V."/>
            <person name="Ravin N.V."/>
            <person name="Frolova A.A."/>
            <person name="Viryasiv M.B."/>
            <person name="Chernyh N.A."/>
            <person name="Bonch-Osmolovskaya E.A."/>
            <person name="Slobodkin A.I."/>
        </authorList>
    </citation>
    <scope>NUCLEOTIDE SEQUENCE [LARGE SCALE GENOMIC DNA]</scope>
    <source>
        <strain evidence="13 14">S69</strain>
    </source>
</reference>
<sequence>MKIYTDAKELSKILKSLDWKMPRYSQAILDYALISCDDQGIHIMRKDLNIFLSHKISGEIEKQGEVLVPVKKVLTVLGTCKEQIPLEYDGDYLRMGNYVLDTVPAHTEDYPKIPEEKFREIGVIKGHALAYAIEKCNPFLGDPDKYTLHHFSFGHYGHMASSDSHRICQVPLEIDCQLVVHNTLAYLKKINLEGDLKIAHSDKHIRIKGNNFVAYISLIDGQYPPYKEVIPSKGVPLRVNADDLIATLKEAVAYCKAATKEKDFVPVIIHWLQDGIKVVGNFSSEHRFEKMLSTAFSQIPVSVPLNVPYLLQALKGLTGEIIIWYAGDDKPFIITDGVTYRYIQMPVNIEREEKNEYYELPKDTPLQEIPYSPDPSAIPEPTRKKAGSRKRTVKKAAKPSNKKASSEQEAQGKALAELKKRLDFWEAEALKKEEHIRNLEAELAKLQESYRALLQFQALRPNGKGRYAVIDGHQYLFSQGKILDKDGNEVGHYNRKGGEINGQPFKLQQEWVVAMN</sequence>
<dbReference type="PANTHER" id="PTHR30478:SF0">
    <property type="entry name" value="BETA SLIDING CLAMP"/>
    <property type="match status" value="1"/>
</dbReference>
<evidence type="ECO:0000256" key="6">
    <source>
        <dbReference type="ARBA" id="ARBA00022695"/>
    </source>
</evidence>
<dbReference type="GO" id="GO:0003677">
    <property type="term" value="F:DNA binding"/>
    <property type="evidence" value="ECO:0007669"/>
    <property type="project" value="UniProtKB-KW"/>
</dbReference>
<dbReference type="SMART" id="SM00480">
    <property type="entry name" value="POL3Bc"/>
    <property type="match status" value="1"/>
</dbReference>
<dbReference type="GO" id="GO:0009360">
    <property type="term" value="C:DNA polymerase III complex"/>
    <property type="evidence" value="ECO:0007669"/>
    <property type="project" value="InterPro"/>
</dbReference>
<dbReference type="InterPro" id="IPR001001">
    <property type="entry name" value="DNA_polIII_beta"/>
</dbReference>
<keyword evidence="8" id="KW-0239">DNA-directed DNA polymerase</keyword>
<dbReference type="Gene3D" id="3.10.150.10">
    <property type="entry name" value="DNA Polymerase III, subunit A, domain 2"/>
    <property type="match status" value="1"/>
</dbReference>
<name>A0A1B9F5U3_9BACT</name>
<dbReference type="InterPro" id="IPR046938">
    <property type="entry name" value="DNA_clamp_sf"/>
</dbReference>
<keyword evidence="6" id="KW-0548">Nucleotidyltransferase</keyword>
<dbReference type="CDD" id="cd00140">
    <property type="entry name" value="beta_clamp"/>
    <property type="match status" value="1"/>
</dbReference>